<protein>
    <submittedName>
        <fullName evidence="2">DinB family protein</fullName>
    </submittedName>
</protein>
<proteinExistence type="predicted"/>
<dbReference type="PANTHER" id="PTHR37302:SF1">
    <property type="entry name" value="PROTEIN DINB"/>
    <property type="match status" value="1"/>
</dbReference>
<dbReference type="InterPro" id="IPR007837">
    <property type="entry name" value="DinB"/>
</dbReference>
<dbReference type="Pfam" id="PF05163">
    <property type="entry name" value="DinB"/>
    <property type="match status" value="1"/>
</dbReference>
<evidence type="ECO:0000256" key="1">
    <source>
        <dbReference type="ARBA" id="ARBA00022723"/>
    </source>
</evidence>
<evidence type="ECO:0000313" key="2">
    <source>
        <dbReference type="EMBL" id="MFC3000834.1"/>
    </source>
</evidence>
<dbReference type="Proteomes" id="UP001595420">
    <property type="component" value="Unassembled WGS sequence"/>
</dbReference>
<sequence>MVTVEWVRLMAAYNAEMNRRLYGAASGLTDAQRREDRGAFFGSVHGTLSHLMWGDTTWMSRFAGWAKPEGGIKDSPTLFPDWDAMRAARQELDARIEAWAAALEPAWLEGSLGWFSGAMGRDIRRPRWVLVTHFFNHQAHHRGQAHALITGFGAHTGDTDLPFILPESSFD</sequence>
<dbReference type="RefSeq" id="WP_216836901.1">
    <property type="nucleotide sequence ID" value="NZ_JAFNJS010000003.1"/>
</dbReference>
<keyword evidence="3" id="KW-1185">Reference proteome</keyword>
<organism evidence="2 3">
    <name type="scientific">Falsiroseomonas tokyonensis</name>
    <dbReference type="NCBI Taxonomy" id="430521"/>
    <lineage>
        <taxon>Bacteria</taxon>
        <taxon>Pseudomonadati</taxon>
        <taxon>Pseudomonadota</taxon>
        <taxon>Alphaproteobacteria</taxon>
        <taxon>Acetobacterales</taxon>
        <taxon>Roseomonadaceae</taxon>
        <taxon>Falsiroseomonas</taxon>
    </lineage>
</organism>
<reference evidence="3" key="1">
    <citation type="journal article" date="2019" name="Int. J. Syst. Evol. Microbiol.">
        <title>The Global Catalogue of Microorganisms (GCM) 10K type strain sequencing project: providing services to taxonomists for standard genome sequencing and annotation.</title>
        <authorList>
            <consortium name="The Broad Institute Genomics Platform"/>
            <consortium name="The Broad Institute Genome Sequencing Center for Infectious Disease"/>
            <person name="Wu L."/>
            <person name="Ma J."/>
        </authorList>
    </citation>
    <scope>NUCLEOTIDE SEQUENCE [LARGE SCALE GENOMIC DNA]</scope>
    <source>
        <strain evidence="3">CGMCC 1.16855</strain>
    </source>
</reference>
<dbReference type="PANTHER" id="PTHR37302">
    <property type="entry name" value="SLR1116 PROTEIN"/>
    <property type="match status" value="1"/>
</dbReference>
<dbReference type="EMBL" id="JBHRSB010000003">
    <property type="protein sequence ID" value="MFC3000834.1"/>
    <property type="molecule type" value="Genomic_DNA"/>
</dbReference>
<keyword evidence="1" id="KW-0479">Metal-binding</keyword>
<accession>A0ABV7BVW3</accession>
<name>A0ABV7BVW3_9PROT</name>
<comment type="caution">
    <text evidence="2">The sequence shown here is derived from an EMBL/GenBank/DDBJ whole genome shotgun (WGS) entry which is preliminary data.</text>
</comment>
<evidence type="ECO:0000313" key="3">
    <source>
        <dbReference type="Proteomes" id="UP001595420"/>
    </source>
</evidence>
<gene>
    <name evidence="2" type="ORF">ACFOD3_13085</name>
</gene>